<evidence type="ECO:0000313" key="3">
    <source>
        <dbReference type="Proteomes" id="UP000593561"/>
    </source>
</evidence>
<dbReference type="EMBL" id="JABFAC010000001">
    <property type="protein sequence ID" value="MBA0604922.1"/>
    <property type="molecule type" value="Genomic_DNA"/>
</dbReference>
<evidence type="ECO:0000313" key="2">
    <source>
        <dbReference type="EMBL" id="MBA0604922.1"/>
    </source>
</evidence>
<keyword evidence="3" id="KW-1185">Reference proteome</keyword>
<name>A0A7J8QUW1_GOSDV</name>
<dbReference type="AlphaFoldDB" id="A0A7J8QUW1"/>
<sequence length="134" mass="15203">MLPRETSGVPKYVEEERYDPWMLVERRQKKGVKLVLAKTGRATVVGERNGSRFKSLSGDLEEFREGLAKRQVTGKLKARNRIRAYDEPSLIVTTVMNESIHGMCSHNGENFRLMDDEAEDDDSSDELLADAEEA</sequence>
<proteinExistence type="predicted"/>
<gene>
    <name evidence="2" type="ORF">Godav_017548</name>
</gene>
<evidence type="ECO:0000256" key="1">
    <source>
        <dbReference type="SAM" id="MobiDB-lite"/>
    </source>
</evidence>
<reference evidence="2 3" key="1">
    <citation type="journal article" date="2019" name="Genome Biol. Evol.">
        <title>Insights into the evolution of the New World diploid cottons (Gossypium, subgenus Houzingenia) based on genome sequencing.</title>
        <authorList>
            <person name="Grover C.E."/>
            <person name="Arick M.A. 2nd"/>
            <person name="Thrash A."/>
            <person name="Conover J.L."/>
            <person name="Sanders W.S."/>
            <person name="Peterson D.G."/>
            <person name="Frelichowski J.E."/>
            <person name="Scheffler J.A."/>
            <person name="Scheffler B.E."/>
            <person name="Wendel J.F."/>
        </authorList>
    </citation>
    <scope>NUCLEOTIDE SEQUENCE [LARGE SCALE GENOMIC DNA]</scope>
    <source>
        <strain evidence="2">27</strain>
        <tissue evidence="2">Leaf</tissue>
    </source>
</reference>
<organism evidence="2 3">
    <name type="scientific">Gossypium davidsonii</name>
    <name type="common">Davidson's cotton</name>
    <name type="synonym">Gossypium klotzschianum subsp. davidsonii</name>
    <dbReference type="NCBI Taxonomy" id="34287"/>
    <lineage>
        <taxon>Eukaryota</taxon>
        <taxon>Viridiplantae</taxon>
        <taxon>Streptophyta</taxon>
        <taxon>Embryophyta</taxon>
        <taxon>Tracheophyta</taxon>
        <taxon>Spermatophyta</taxon>
        <taxon>Magnoliopsida</taxon>
        <taxon>eudicotyledons</taxon>
        <taxon>Gunneridae</taxon>
        <taxon>Pentapetalae</taxon>
        <taxon>rosids</taxon>
        <taxon>malvids</taxon>
        <taxon>Malvales</taxon>
        <taxon>Malvaceae</taxon>
        <taxon>Malvoideae</taxon>
        <taxon>Gossypium</taxon>
    </lineage>
</organism>
<dbReference type="Proteomes" id="UP000593561">
    <property type="component" value="Unassembled WGS sequence"/>
</dbReference>
<accession>A0A7J8QUW1</accession>
<comment type="caution">
    <text evidence="2">The sequence shown here is derived from an EMBL/GenBank/DDBJ whole genome shotgun (WGS) entry which is preliminary data.</text>
</comment>
<feature type="region of interest" description="Disordered" evidence="1">
    <location>
        <begin position="115"/>
        <end position="134"/>
    </location>
</feature>
<protein>
    <submittedName>
        <fullName evidence="2">Uncharacterized protein</fullName>
    </submittedName>
</protein>
<feature type="compositionally biased region" description="Acidic residues" evidence="1">
    <location>
        <begin position="116"/>
        <end position="134"/>
    </location>
</feature>